<keyword evidence="1" id="KW-0812">Transmembrane</keyword>
<dbReference type="Proteomes" id="UP000006786">
    <property type="component" value="Unassembled WGS sequence"/>
</dbReference>
<dbReference type="PATRIC" id="fig|391937.3.peg.1882"/>
<name>K2MEY3_9HYPH</name>
<protein>
    <recommendedName>
        <fullName evidence="4">DUF2946 domain-containing protein</fullName>
    </recommendedName>
</protein>
<dbReference type="EMBL" id="AMRM01000008">
    <property type="protein sequence ID" value="EKF19285.1"/>
    <property type="molecule type" value="Genomic_DNA"/>
</dbReference>
<reference evidence="2 3" key="1">
    <citation type="journal article" date="2012" name="J. Bacteriol.">
        <title>Genome Sequence of Nitratireductor pacificus Type Strain pht-3B.</title>
        <authorList>
            <person name="Lai Q."/>
            <person name="Li G."/>
            <person name="Shao Z."/>
        </authorList>
    </citation>
    <scope>NUCLEOTIDE SEQUENCE [LARGE SCALE GENOMIC DNA]</scope>
    <source>
        <strain evidence="3">pht-3B</strain>
    </source>
</reference>
<evidence type="ECO:0000256" key="1">
    <source>
        <dbReference type="SAM" id="Phobius"/>
    </source>
</evidence>
<gene>
    <name evidence="2" type="ORF">NA2_09146</name>
</gene>
<dbReference type="eggNOG" id="ENOG502ZFD9">
    <property type="taxonomic scope" value="Bacteria"/>
</dbReference>
<keyword evidence="3" id="KW-1185">Reference proteome</keyword>
<dbReference type="AlphaFoldDB" id="K2MEY3"/>
<keyword evidence="1" id="KW-1133">Transmembrane helix</keyword>
<sequence length="140" mass="14106">MCDRCLMNAIRTILRDRVAAGLMAGIIAYLLIFQGVATAYAGGVMAGGDTAAGFVLCTPASDAPVLPGNGERPGGSVHDCCIAQCRTGCVLSPALPAALAGLDLTFPVSAAPRWPTSALPMPAHAQGLAAEARAPPSFSI</sequence>
<organism evidence="2 3">
    <name type="scientific">Nitratireductor pacificus pht-3B</name>
    <dbReference type="NCBI Taxonomy" id="391937"/>
    <lineage>
        <taxon>Bacteria</taxon>
        <taxon>Pseudomonadati</taxon>
        <taxon>Pseudomonadota</taxon>
        <taxon>Alphaproteobacteria</taxon>
        <taxon>Hyphomicrobiales</taxon>
        <taxon>Phyllobacteriaceae</taxon>
        <taxon>Nitratireductor</taxon>
    </lineage>
</organism>
<accession>K2MEY3</accession>
<proteinExistence type="predicted"/>
<feature type="transmembrane region" description="Helical" evidence="1">
    <location>
        <begin position="20"/>
        <end position="41"/>
    </location>
</feature>
<comment type="caution">
    <text evidence="2">The sequence shown here is derived from an EMBL/GenBank/DDBJ whole genome shotgun (WGS) entry which is preliminary data.</text>
</comment>
<keyword evidence="1" id="KW-0472">Membrane</keyword>
<evidence type="ECO:0000313" key="2">
    <source>
        <dbReference type="EMBL" id="EKF19285.1"/>
    </source>
</evidence>
<evidence type="ECO:0000313" key="3">
    <source>
        <dbReference type="Proteomes" id="UP000006786"/>
    </source>
</evidence>
<evidence type="ECO:0008006" key="4">
    <source>
        <dbReference type="Google" id="ProtNLM"/>
    </source>
</evidence>